<dbReference type="GO" id="GO:0000155">
    <property type="term" value="F:phosphorelay sensor kinase activity"/>
    <property type="evidence" value="ECO:0007669"/>
    <property type="project" value="InterPro"/>
</dbReference>
<evidence type="ECO:0000259" key="13">
    <source>
        <dbReference type="PROSITE" id="PS50885"/>
    </source>
</evidence>
<keyword evidence="4" id="KW-0597">Phosphoprotein</keyword>
<comment type="caution">
    <text evidence="14">The sequence shown here is derived from an EMBL/GenBank/DDBJ whole genome shotgun (WGS) entry which is preliminary data.</text>
</comment>
<keyword evidence="6" id="KW-0547">Nucleotide-binding</keyword>
<evidence type="ECO:0000256" key="8">
    <source>
        <dbReference type="ARBA" id="ARBA00022840"/>
    </source>
</evidence>
<evidence type="ECO:0000256" key="2">
    <source>
        <dbReference type="ARBA" id="ARBA00004370"/>
    </source>
</evidence>
<dbReference type="OrthoDB" id="226486at2"/>
<protein>
    <recommendedName>
        <fullName evidence="3">histidine kinase</fullName>
        <ecNumber evidence="3">2.7.13.3</ecNumber>
    </recommendedName>
</protein>
<dbReference type="Gene3D" id="6.10.340.10">
    <property type="match status" value="1"/>
</dbReference>
<feature type="domain" description="Histidine kinase" evidence="12">
    <location>
        <begin position="315"/>
        <end position="537"/>
    </location>
</feature>
<dbReference type="AlphaFoldDB" id="A0A5C5Y1C1"/>
<dbReference type="Pfam" id="PF00672">
    <property type="entry name" value="HAMP"/>
    <property type="match status" value="1"/>
</dbReference>
<keyword evidence="11" id="KW-1133">Transmembrane helix</keyword>
<proteinExistence type="predicted"/>
<dbReference type="PANTHER" id="PTHR43065:SF46">
    <property type="entry name" value="C4-DICARBOXYLATE TRANSPORT SENSOR PROTEIN DCTB"/>
    <property type="match status" value="1"/>
</dbReference>
<feature type="domain" description="HAMP" evidence="13">
    <location>
        <begin position="227"/>
        <end position="280"/>
    </location>
</feature>
<dbReference type="SMART" id="SM00388">
    <property type="entry name" value="HisKA"/>
    <property type="match status" value="1"/>
</dbReference>
<dbReference type="RefSeq" id="WP_146438922.1">
    <property type="nucleotide sequence ID" value="NZ_SJPL01000001.1"/>
</dbReference>
<evidence type="ECO:0000256" key="7">
    <source>
        <dbReference type="ARBA" id="ARBA00022777"/>
    </source>
</evidence>
<dbReference type="InterPro" id="IPR003660">
    <property type="entry name" value="HAMP_dom"/>
</dbReference>
<keyword evidence="15" id="KW-1185">Reference proteome</keyword>
<evidence type="ECO:0000256" key="5">
    <source>
        <dbReference type="ARBA" id="ARBA00022679"/>
    </source>
</evidence>
<evidence type="ECO:0000259" key="12">
    <source>
        <dbReference type="PROSITE" id="PS50109"/>
    </source>
</evidence>
<evidence type="ECO:0000256" key="6">
    <source>
        <dbReference type="ARBA" id="ARBA00022741"/>
    </source>
</evidence>
<dbReference type="PROSITE" id="PS50885">
    <property type="entry name" value="HAMP"/>
    <property type="match status" value="1"/>
</dbReference>
<accession>A0A5C5Y1C1</accession>
<dbReference type="InterPro" id="IPR003661">
    <property type="entry name" value="HisK_dim/P_dom"/>
</dbReference>
<keyword evidence="8" id="KW-0067">ATP-binding</keyword>
<keyword evidence="9" id="KW-0902">Two-component regulatory system</keyword>
<sequence>MLRRRSIRTKLLAGLVTLTGVICCLAYSGISGLNRYDRLARVVAETSKELRLANDLHRLAVTLDEKNDRLMQPEAEFGMIEPISFDEGNLFAGNWRDVYIKEYDAAWEQLERSLESYNVLLDSRDPKLHTSLIYDSGQNVDDIVTCVDSIRLTNQHATDPRQYRKTLDKHYDNLIVATETNAVEMSESMVGFTSQVRSSYRTWIAIAWVLLLGAIATVLVMIWLFWTYIVQPFRTLLEGSRMVANHAAFGHRISLGTNDELDELASAMNAMSSKFSMVYNHSEQLRQNLETEVRDRTREVIRNEQLASVGFLAAGVAHEINNPLTTIAWGAESLEAQVADLDHSDEPTIHGETAESLRNTLKQIQSEAFRCKGITDRLLDFSRMSEVRRESTDLSTLVDDVVELVSKVGQYHYKTIRTHHSGPTFAEVNSHQIRQVVLNLITNALESVGSDGAVDVSVFTENQNAKIVVEDNGCGMNDEVMTHLFEPFFTRRQNGKGTGLGLSITYRIVSQHGGSLTPHSDGEGQGSRLEVTLPLTTENENETEPTVLSPAVNMAA</sequence>
<dbReference type="PRINTS" id="PR00344">
    <property type="entry name" value="BCTRLSENSOR"/>
</dbReference>
<evidence type="ECO:0000313" key="14">
    <source>
        <dbReference type="EMBL" id="TWT69546.1"/>
    </source>
</evidence>
<keyword evidence="11" id="KW-0472">Membrane</keyword>
<dbReference type="Pfam" id="PF02518">
    <property type="entry name" value="HATPase_c"/>
    <property type="match status" value="1"/>
</dbReference>
<dbReference type="InterPro" id="IPR003594">
    <property type="entry name" value="HATPase_dom"/>
</dbReference>
<dbReference type="InterPro" id="IPR005467">
    <property type="entry name" value="His_kinase_dom"/>
</dbReference>
<evidence type="ECO:0000313" key="15">
    <source>
        <dbReference type="Proteomes" id="UP000317238"/>
    </source>
</evidence>
<dbReference type="InterPro" id="IPR004358">
    <property type="entry name" value="Sig_transdc_His_kin-like_C"/>
</dbReference>
<feature type="transmembrane region" description="Helical" evidence="11">
    <location>
        <begin position="203"/>
        <end position="226"/>
    </location>
</feature>
<evidence type="ECO:0000256" key="10">
    <source>
        <dbReference type="SAM" id="MobiDB-lite"/>
    </source>
</evidence>
<name>A0A5C5Y1C1_9PLAN</name>
<dbReference type="Proteomes" id="UP000317238">
    <property type="component" value="Unassembled WGS sequence"/>
</dbReference>
<keyword evidence="7" id="KW-0418">Kinase</keyword>
<feature type="compositionally biased region" description="Low complexity" evidence="10">
    <location>
        <begin position="536"/>
        <end position="548"/>
    </location>
</feature>
<dbReference type="EC" id="2.7.13.3" evidence="3"/>
<keyword evidence="11" id="KW-0812">Transmembrane</keyword>
<dbReference type="SUPFAM" id="SSF55874">
    <property type="entry name" value="ATPase domain of HSP90 chaperone/DNA topoisomerase II/histidine kinase"/>
    <property type="match status" value="1"/>
</dbReference>
<dbReference type="InterPro" id="IPR036097">
    <property type="entry name" value="HisK_dim/P_sf"/>
</dbReference>
<keyword evidence="5 14" id="KW-0808">Transferase</keyword>
<comment type="subcellular location">
    <subcellularLocation>
        <location evidence="2">Membrane</location>
    </subcellularLocation>
</comment>
<evidence type="ECO:0000256" key="4">
    <source>
        <dbReference type="ARBA" id="ARBA00022553"/>
    </source>
</evidence>
<evidence type="ECO:0000256" key="11">
    <source>
        <dbReference type="SAM" id="Phobius"/>
    </source>
</evidence>
<gene>
    <name evidence="14" type="primary">zraS_4</name>
    <name evidence="14" type="ORF">Pan14r_18340</name>
</gene>
<evidence type="ECO:0000256" key="3">
    <source>
        <dbReference type="ARBA" id="ARBA00012438"/>
    </source>
</evidence>
<dbReference type="EMBL" id="SJPL01000001">
    <property type="protein sequence ID" value="TWT69546.1"/>
    <property type="molecule type" value="Genomic_DNA"/>
</dbReference>
<feature type="region of interest" description="Disordered" evidence="10">
    <location>
        <begin position="536"/>
        <end position="556"/>
    </location>
</feature>
<dbReference type="InterPro" id="IPR036890">
    <property type="entry name" value="HATPase_C_sf"/>
</dbReference>
<reference evidence="14 15" key="1">
    <citation type="submission" date="2019-02" db="EMBL/GenBank/DDBJ databases">
        <title>Deep-cultivation of Planctomycetes and their phenomic and genomic characterization uncovers novel biology.</title>
        <authorList>
            <person name="Wiegand S."/>
            <person name="Jogler M."/>
            <person name="Boedeker C."/>
            <person name="Pinto D."/>
            <person name="Vollmers J."/>
            <person name="Rivas-Marin E."/>
            <person name="Kohn T."/>
            <person name="Peeters S.H."/>
            <person name="Heuer A."/>
            <person name="Rast P."/>
            <person name="Oberbeckmann S."/>
            <person name="Bunk B."/>
            <person name="Jeske O."/>
            <person name="Meyerdierks A."/>
            <person name="Storesund J.E."/>
            <person name="Kallscheuer N."/>
            <person name="Luecker S."/>
            <person name="Lage O.M."/>
            <person name="Pohl T."/>
            <person name="Merkel B.J."/>
            <person name="Hornburger P."/>
            <person name="Mueller R.-W."/>
            <person name="Bruemmer F."/>
            <person name="Labrenz M."/>
            <person name="Spormann A.M."/>
            <person name="Op Den Camp H."/>
            <person name="Overmann J."/>
            <person name="Amann R."/>
            <person name="Jetten M.S.M."/>
            <person name="Mascher T."/>
            <person name="Medema M.H."/>
            <person name="Devos D.P."/>
            <person name="Kaster A.-K."/>
            <person name="Ovreas L."/>
            <person name="Rohde M."/>
            <person name="Galperin M.Y."/>
            <person name="Jogler C."/>
        </authorList>
    </citation>
    <scope>NUCLEOTIDE SEQUENCE [LARGE SCALE GENOMIC DNA]</scope>
    <source>
        <strain evidence="14 15">Pan14r</strain>
    </source>
</reference>
<dbReference type="PANTHER" id="PTHR43065">
    <property type="entry name" value="SENSOR HISTIDINE KINASE"/>
    <property type="match status" value="1"/>
</dbReference>
<dbReference type="Gene3D" id="1.10.287.130">
    <property type="match status" value="1"/>
</dbReference>
<comment type="catalytic activity">
    <reaction evidence="1">
        <text>ATP + protein L-histidine = ADP + protein N-phospho-L-histidine.</text>
        <dbReference type="EC" id="2.7.13.3"/>
    </reaction>
</comment>
<dbReference type="CDD" id="cd00082">
    <property type="entry name" value="HisKA"/>
    <property type="match status" value="1"/>
</dbReference>
<evidence type="ECO:0000256" key="9">
    <source>
        <dbReference type="ARBA" id="ARBA00023012"/>
    </source>
</evidence>
<dbReference type="Pfam" id="PF00512">
    <property type="entry name" value="HisKA"/>
    <property type="match status" value="1"/>
</dbReference>
<dbReference type="GO" id="GO:0016020">
    <property type="term" value="C:membrane"/>
    <property type="evidence" value="ECO:0007669"/>
    <property type="project" value="UniProtKB-SubCell"/>
</dbReference>
<dbReference type="PROSITE" id="PS50109">
    <property type="entry name" value="HIS_KIN"/>
    <property type="match status" value="1"/>
</dbReference>
<dbReference type="SUPFAM" id="SSF47384">
    <property type="entry name" value="Homodimeric domain of signal transducing histidine kinase"/>
    <property type="match status" value="1"/>
</dbReference>
<organism evidence="14 15">
    <name type="scientific">Crateriforma conspicua</name>
    <dbReference type="NCBI Taxonomy" id="2527996"/>
    <lineage>
        <taxon>Bacteria</taxon>
        <taxon>Pseudomonadati</taxon>
        <taxon>Planctomycetota</taxon>
        <taxon>Planctomycetia</taxon>
        <taxon>Planctomycetales</taxon>
        <taxon>Planctomycetaceae</taxon>
        <taxon>Crateriforma</taxon>
    </lineage>
</organism>
<dbReference type="Gene3D" id="3.30.565.10">
    <property type="entry name" value="Histidine kinase-like ATPase, C-terminal domain"/>
    <property type="match status" value="1"/>
</dbReference>
<dbReference type="CDD" id="cd06225">
    <property type="entry name" value="HAMP"/>
    <property type="match status" value="1"/>
</dbReference>
<evidence type="ECO:0000256" key="1">
    <source>
        <dbReference type="ARBA" id="ARBA00000085"/>
    </source>
</evidence>
<dbReference type="GO" id="GO:0005524">
    <property type="term" value="F:ATP binding"/>
    <property type="evidence" value="ECO:0007669"/>
    <property type="project" value="UniProtKB-KW"/>
</dbReference>
<dbReference type="SMART" id="SM00387">
    <property type="entry name" value="HATPase_c"/>
    <property type="match status" value="1"/>
</dbReference>